<dbReference type="SMART" id="SM00702">
    <property type="entry name" value="P4Hc"/>
    <property type="match status" value="1"/>
</dbReference>
<protein>
    <submittedName>
        <fullName evidence="6">G480</fullName>
    </submittedName>
</protein>
<comment type="cofactor">
    <cofactor evidence="1">
        <name>L-ascorbate</name>
        <dbReference type="ChEBI" id="CHEBI:38290"/>
    </cofactor>
</comment>
<dbReference type="InterPro" id="IPR044862">
    <property type="entry name" value="Pro_4_hyd_alph_FE2OG_OXY"/>
</dbReference>
<keyword evidence="2" id="KW-0223">Dioxygenase</keyword>
<sequence>MQMLDLDAFARTPLQHEPCDFLVVPNFVRAEAIVAINQDYPLIAAAGNFAPEDLTYGPAFSTLLEELHSPELRRAYAEKFGFDVSDFPLQVTVRKFSEASDGNVHNDSKMKMITTLIYFNKDWQAAGGRLRLMRSPKDINEYAVEVPPEAGTLLTFRRSETSFHGFLPYEGERRSLQMYWVKPKRDHRGEKTLTLKKRIKRFLKERAR</sequence>
<feature type="domain" description="Prolyl 4-hydroxylase alpha subunit" evidence="4">
    <location>
        <begin position="19"/>
        <end position="181"/>
    </location>
</feature>
<evidence type="ECO:0000259" key="4">
    <source>
        <dbReference type="SMART" id="SM00702"/>
    </source>
</evidence>
<evidence type="ECO:0000256" key="1">
    <source>
        <dbReference type="ARBA" id="ARBA00001961"/>
    </source>
</evidence>
<reference evidence="6" key="1">
    <citation type="submission" date="2018-07" db="EMBL/GenBank/DDBJ databases">
        <authorList>
            <person name="Quirk P.G."/>
            <person name="Krulwich T.A."/>
        </authorList>
    </citation>
    <scope>NUCLEOTIDE SEQUENCE</scope>
</reference>
<proteinExistence type="predicted"/>
<accession>A0A380TGG1</accession>
<dbReference type="GO" id="GO:0031418">
    <property type="term" value="F:L-ascorbic acid binding"/>
    <property type="evidence" value="ECO:0007669"/>
    <property type="project" value="InterPro"/>
</dbReference>
<dbReference type="GO" id="GO:0051213">
    <property type="term" value="F:dioxygenase activity"/>
    <property type="evidence" value="ECO:0007669"/>
    <property type="project" value="UniProtKB-KW"/>
</dbReference>
<dbReference type="GO" id="GO:0005506">
    <property type="term" value="F:iron ion binding"/>
    <property type="evidence" value="ECO:0007669"/>
    <property type="project" value="InterPro"/>
</dbReference>
<keyword evidence="3" id="KW-0560">Oxidoreductase</keyword>
<dbReference type="Gene3D" id="2.60.120.620">
    <property type="entry name" value="q2cbj1_9rhob like domain"/>
    <property type="match status" value="1"/>
</dbReference>
<organism evidence="6">
    <name type="scientific">metagenome</name>
    <dbReference type="NCBI Taxonomy" id="256318"/>
    <lineage>
        <taxon>unclassified sequences</taxon>
        <taxon>metagenomes</taxon>
    </lineage>
</organism>
<dbReference type="InterPro" id="IPR006620">
    <property type="entry name" value="Pro_4_hyd_alph"/>
</dbReference>
<evidence type="ECO:0000256" key="2">
    <source>
        <dbReference type="ARBA" id="ARBA00022964"/>
    </source>
</evidence>
<dbReference type="EMBL" id="UIDG01000198">
    <property type="protein sequence ID" value="SUS06387.1"/>
    <property type="molecule type" value="Genomic_DNA"/>
</dbReference>
<dbReference type="GO" id="GO:0016705">
    <property type="term" value="F:oxidoreductase activity, acting on paired donors, with incorporation or reduction of molecular oxygen"/>
    <property type="evidence" value="ECO:0007669"/>
    <property type="project" value="InterPro"/>
</dbReference>
<dbReference type="EMBL" id="UIDG01000365">
    <property type="protein sequence ID" value="SUS07396.1"/>
    <property type="molecule type" value="Genomic_DNA"/>
</dbReference>
<name>A0A380TGG1_9ZZZZ</name>
<evidence type="ECO:0000313" key="6">
    <source>
        <dbReference type="EMBL" id="SUS07396.1"/>
    </source>
</evidence>
<dbReference type="Pfam" id="PF13640">
    <property type="entry name" value="2OG-FeII_Oxy_3"/>
    <property type="match status" value="1"/>
</dbReference>
<dbReference type="AlphaFoldDB" id="A0A380TGG1"/>
<evidence type="ECO:0000313" key="5">
    <source>
        <dbReference type="EMBL" id="SUS06387.1"/>
    </source>
</evidence>
<evidence type="ECO:0000256" key="3">
    <source>
        <dbReference type="ARBA" id="ARBA00023002"/>
    </source>
</evidence>
<gene>
    <name evidence="5" type="ORF">DF3PB_2770003</name>
    <name evidence="6" type="ORF">DF3PB_4270003</name>
</gene>